<feature type="non-terminal residue" evidence="2">
    <location>
        <position position="263"/>
    </location>
</feature>
<organism evidence="2">
    <name type="scientific">Hepatitis B virus</name>
    <name type="common">HBV</name>
    <dbReference type="NCBI Taxonomy" id="10407"/>
    <lineage>
        <taxon>Viruses</taxon>
        <taxon>Riboviria</taxon>
        <taxon>Pararnavirae</taxon>
        <taxon>Artverviricota</taxon>
        <taxon>Revtraviricetes</taxon>
        <taxon>Blubervirales</taxon>
        <taxon>Hepadnaviridae</taxon>
        <taxon>Orthohepadnavirus</taxon>
        <taxon>Orthohepadnavirus hominoidei</taxon>
    </lineage>
</organism>
<dbReference type="InterPro" id="IPR013195">
    <property type="entry name" value="Hepatitis_B_virus_capsid_N"/>
</dbReference>
<dbReference type="EMBL" id="FJ023572">
    <property type="protein sequence ID" value="ACI47613.1"/>
    <property type="molecule type" value="Genomic_DNA"/>
</dbReference>
<protein>
    <submittedName>
        <fullName evidence="2">Precore/core protein</fullName>
    </submittedName>
</protein>
<reference evidence="2" key="1">
    <citation type="journal article" date="2008" name="Emerg. Infect. Dis.">
        <title>Possible new hepatitis B virus genotype, southeast Asia.</title>
        <authorList>
            <person name="Olinger C.M."/>
            <person name="Jutavijittum P."/>
            <person name="Huebschen J.M."/>
            <person name="Yousukh A."/>
            <person name="Samountry B."/>
            <person name="Thammavong T."/>
            <person name="Toriyama K."/>
            <person name="Muller C.P."/>
        </authorList>
    </citation>
    <scope>NUCLEOTIDE SEQUENCE</scope>
    <source>
        <strain evidence="2">M04-0469</strain>
    </source>
</reference>
<dbReference type="Gene3D" id="1.10.4090.10">
    <property type="entry name" value="Viral capsid, core domain supefamily, Hepatitis B virus"/>
    <property type="match status" value="1"/>
</dbReference>
<dbReference type="InterPro" id="IPR036459">
    <property type="entry name" value="Viral_capsid_core_dom_sf_HBV"/>
</dbReference>
<dbReference type="Pfam" id="PF08290">
    <property type="entry name" value="Hep_core_N"/>
    <property type="match status" value="1"/>
</dbReference>
<name>B6ULG2_HBV</name>
<evidence type="ECO:0000259" key="1">
    <source>
        <dbReference type="Pfam" id="PF08290"/>
    </source>
</evidence>
<accession>B6ULG2</accession>
<organismHost>
    <name type="scientific">Pan troglodytes</name>
    <name type="common">Chimpanzee</name>
    <dbReference type="NCBI Taxonomy" id="9598"/>
</organismHost>
<organismHost>
    <name type="scientific">Homo sapiens</name>
    <name type="common">Human</name>
    <dbReference type="NCBI Taxonomy" id="9606"/>
</organismHost>
<dbReference type="SUPFAM" id="SSF47852">
    <property type="entry name" value="Hepatitis B viral capsid (hbcag)"/>
    <property type="match status" value="1"/>
</dbReference>
<proteinExistence type="predicted"/>
<sequence length="263" mass="29914">MQLFHLCLIISCSCPTVQASKLCLGWLWGMDIDHYKEFGASVELLSFLPSDFFPSIRDLLDTASALYREALESPEHCSPHHTALRQAFLCWGELMTLTTWVKSNLDDPASRDLVVNYVNVNMGLKIKQLLWFHISCLTFEKKLFLSIWCLLECGFALHLHIDHQMPLSYQHFQKLLLLNDEAGPLKKNSLASQTKVSIAASQKISISEIPMLVYLGLIRWETLPGFILLLYLSLILSGKLLLFLTFICMRTLPIGVNNLWALS</sequence>
<feature type="domain" description="Hepatitis B virus capsid N-terminal" evidence="1">
    <location>
        <begin position="1"/>
        <end position="27"/>
    </location>
</feature>
<dbReference type="GO" id="GO:0005198">
    <property type="term" value="F:structural molecule activity"/>
    <property type="evidence" value="ECO:0007669"/>
    <property type="project" value="InterPro"/>
</dbReference>
<evidence type="ECO:0000313" key="2">
    <source>
        <dbReference type="EMBL" id="ACI47613.1"/>
    </source>
</evidence>
<gene>
    <name evidence="2" type="primary">C</name>
</gene>
<dbReference type="Pfam" id="PF00906">
    <property type="entry name" value="Hepatitis_core"/>
    <property type="match status" value="2"/>
</dbReference>
<dbReference type="InterPro" id="IPR002006">
    <property type="entry name" value="Hepatitis_core"/>
</dbReference>